<dbReference type="RefSeq" id="WP_157802446.1">
    <property type="nucleotide sequence ID" value="NZ_BOOX01000004.1"/>
</dbReference>
<sequence length="156" mass="16884">MTAKAQTQPQTQAPTQTRTQARNESRTRTVWPRRRVHALHLDPGARTAVPQGTRLHDLAVDGHLDATAVLRLRLPVLDALQDGPAVVLVDVSAVDRIAPSGVAGMLDLVRLARSRGGDLRLHGRSAAIEHAHRTVRLDAVVRTYAGREEALGVARA</sequence>
<feature type="domain" description="STAS" evidence="2">
    <location>
        <begin position="58"/>
        <end position="154"/>
    </location>
</feature>
<dbReference type="PROSITE" id="PS50801">
    <property type="entry name" value="STAS"/>
    <property type="match status" value="1"/>
</dbReference>
<dbReference type="Gene3D" id="3.30.750.24">
    <property type="entry name" value="STAS domain"/>
    <property type="match status" value="1"/>
</dbReference>
<protein>
    <submittedName>
        <fullName evidence="3">Anti-anti-sigma factor</fullName>
    </submittedName>
</protein>
<feature type="region of interest" description="Disordered" evidence="1">
    <location>
        <begin position="1"/>
        <end position="29"/>
    </location>
</feature>
<dbReference type="SUPFAM" id="SSF52091">
    <property type="entry name" value="SpoIIaa-like"/>
    <property type="match status" value="1"/>
</dbReference>
<gene>
    <name evidence="3" type="ORF">CLV28_0341</name>
</gene>
<organism evidence="3 4">
    <name type="scientific">Sediminihabitans luteus</name>
    <dbReference type="NCBI Taxonomy" id="1138585"/>
    <lineage>
        <taxon>Bacteria</taxon>
        <taxon>Bacillati</taxon>
        <taxon>Actinomycetota</taxon>
        <taxon>Actinomycetes</taxon>
        <taxon>Micrococcales</taxon>
        <taxon>Cellulomonadaceae</taxon>
        <taxon>Sediminihabitans</taxon>
    </lineage>
</organism>
<dbReference type="AlphaFoldDB" id="A0A2M9CZ02"/>
<evidence type="ECO:0000259" key="2">
    <source>
        <dbReference type="PROSITE" id="PS50801"/>
    </source>
</evidence>
<dbReference type="Proteomes" id="UP000231693">
    <property type="component" value="Unassembled WGS sequence"/>
</dbReference>
<feature type="compositionally biased region" description="Low complexity" evidence="1">
    <location>
        <begin position="1"/>
        <end position="20"/>
    </location>
</feature>
<reference evidence="3 4" key="1">
    <citation type="submission" date="2017-11" db="EMBL/GenBank/DDBJ databases">
        <title>Genomic Encyclopedia of Archaeal and Bacterial Type Strains, Phase II (KMG-II): From Individual Species to Whole Genera.</title>
        <authorList>
            <person name="Goeker M."/>
        </authorList>
    </citation>
    <scope>NUCLEOTIDE SEQUENCE [LARGE SCALE GENOMIC DNA]</scope>
    <source>
        <strain evidence="3 4">DSM 25478</strain>
    </source>
</reference>
<evidence type="ECO:0000313" key="4">
    <source>
        <dbReference type="Proteomes" id="UP000231693"/>
    </source>
</evidence>
<name>A0A2M9CZ02_9CELL</name>
<keyword evidence="4" id="KW-1185">Reference proteome</keyword>
<dbReference type="InterPro" id="IPR002645">
    <property type="entry name" value="STAS_dom"/>
</dbReference>
<accession>A0A2M9CZ02</accession>
<dbReference type="Pfam" id="PF01740">
    <property type="entry name" value="STAS"/>
    <property type="match status" value="1"/>
</dbReference>
<dbReference type="InterPro" id="IPR036513">
    <property type="entry name" value="STAS_dom_sf"/>
</dbReference>
<dbReference type="EMBL" id="PGFE01000001">
    <property type="protein sequence ID" value="PJJ77127.1"/>
    <property type="molecule type" value="Genomic_DNA"/>
</dbReference>
<evidence type="ECO:0000313" key="3">
    <source>
        <dbReference type="EMBL" id="PJJ77127.1"/>
    </source>
</evidence>
<dbReference type="CDD" id="cd07043">
    <property type="entry name" value="STAS_anti-anti-sigma_factors"/>
    <property type="match status" value="1"/>
</dbReference>
<proteinExistence type="predicted"/>
<dbReference type="OrthoDB" id="4949549at2"/>
<evidence type="ECO:0000256" key="1">
    <source>
        <dbReference type="SAM" id="MobiDB-lite"/>
    </source>
</evidence>
<comment type="caution">
    <text evidence="3">The sequence shown here is derived from an EMBL/GenBank/DDBJ whole genome shotgun (WGS) entry which is preliminary data.</text>
</comment>